<keyword evidence="1" id="KW-1133">Transmembrane helix</keyword>
<accession>A0A6J6BJN5</accession>
<dbReference type="EMBL" id="CAEZSO010000043">
    <property type="protein sequence ID" value="CAB4539176.1"/>
    <property type="molecule type" value="Genomic_DNA"/>
</dbReference>
<reference evidence="2" key="1">
    <citation type="submission" date="2020-05" db="EMBL/GenBank/DDBJ databases">
        <authorList>
            <person name="Chiriac C."/>
            <person name="Salcher M."/>
            <person name="Ghai R."/>
            <person name="Kavagutti S V."/>
        </authorList>
    </citation>
    <scope>NUCLEOTIDE SEQUENCE</scope>
</reference>
<feature type="transmembrane region" description="Helical" evidence="1">
    <location>
        <begin position="12"/>
        <end position="33"/>
    </location>
</feature>
<dbReference type="NCBIfam" id="NF041681">
    <property type="entry name" value="HGxxPAAW"/>
    <property type="match status" value="1"/>
</dbReference>
<keyword evidence="1" id="KW-0812">Transmembrane</keyword>
<keyword evidence="1" id="KW-0472">Membrane</keyword>
<organism evidence="2">
    <name type="scientific">freshwater metagenome</name>
    <dbReference type="NCBI Taxonomy" id="449393"/>
    <lineage>
        <taxon>unclassified sequences</taxon>
        <taxon>metagenomes</taxon>
        <taxon>ecological metagenomes</taxon>
    </lineage>
</organism>
<name>A0A6J6BJN5_9ZZZZ</name>
<sequence length="73" mass="7424">MSAEHEDHGHTPAAWTLVGIVTMGFTVGGVGVVFANIPVVIVGVVICVVGLVVGKVMQMMGMGAEPKSSTKTS</sequence>
<dbReference type="Pfam" id="PF20447">
    <property type="entry name" value="DUF6704"/>
    <property type="match status" value="1"/>
</dbReference>
<dbReference type="AlphaFoldDB" id="A0A6J6BJN5"/>
<evidence type="ECO:0000256" key="1">
    <source>
        <dbReference type="SAM" id="Phobius"/>
    </source>
</evidence>
<feature type="transmembrane region" description="Helical" evidence="1">
    <location>
        <begin position="39"/>
        <end position="57"/>
    </location>
</feature>
<proteinExistence type="predicted"/>
<gene>
    <name evidence="2" type="ORF">UFOPK1446_00317</name>
    <name evidence="3" type="ORF">UFOPK1939_00392</name>
</gene>
<evidence type="ECO:0000313" key="3">
    <source>
        <dbReference type="EMBL" id="CAB4618617.1"/>
    </source>
</evidence>
<evidence type="ECO:0000313" key="2">
    <source>
        <dbReference type="EMBL" id="CAB4539176.1"/>
    </source>
</evidence>
<dbReference type="InterPro" id="IPR046550">
    <property type="entry name" value="DUF6704"/>
</dbReference>
<protein>
    <submittedName>
        <fullName evidence="2">Unannotated protein</fullName>
    </submittedName>
</protein>
<dbReference type="EMBL" id="CAEZVF010000039">
    <property type="protein sequence ID" value="CAB4618617.1"/>
    <property type="molecule type" value="Genomic_DNA"/>
</dbReference>